<dbReference type="AlphaFoldDB" id="A0A7G7MBI9"/>
<dbReference type="RefSeq" id="WP_185716912.1">
    <property type="nucleotide sequence ID" value="NZ_BAAAWI010000001.1"/>
</dbReference>
<organism evidence="1 2">
    <name type="scientific">Pseudonocardia petroleophila</name>
    <dbReference type="NCBI Taxonomy" id="37331"/>
    <lineage>
        <taxon>Bacteria</taxon>
        <taxon>Bacillati</taxon>
        <taxon>Actinomycetota</taxon>
        <taxon>Actinomycetes</taxon>
        <taxon>Pseudonocardiales</taxon>
        <taxon>Pseudonocardiaceae</taxon>
        <taxon>Pseudonocardia</taxon>
    </lineage>
</organism>
<proteinExistence type="predicted"/>
<sequence>MRVPVHDPAQPGGPELGRRELARVLLLAVAAVAATACDDGPGGGVAGLDALAAEVVADTPDLAALLARLRPDPADVAEVFAADTVVAAVRHYDGYWLHPRVVPPTRTQTAHRVTSVGVEELAAGTGAAATFPSGYRDVAPHLRPGLVLHRITFTEPGAASGIDVDALVLVRGRWRLFPTPWFVLLVDDPGHRH</sequence>
<dbReference type="Proteomes" id="UP000515728">
    <property type="component" value="Chromosome"/>
</dbReference>
<reference evidence="1 2" key="1">
    <citation type="submission" date="2020-08" db="EMBL/GenBank/DDBJ databases">
        <authorList>
            <person name="Mo P."/>
        </authorList>
    </citation>
    <scope>NUCLEOTIDE SEQUENCE [LARGE SCALE GENOMIC DNA]</scope>
    <source>
        <strain evidence="1 2">CGMCC 4.1532</strain>
    </source>
</reference>
<evidence type="ECO:0000313" key="2">
    <source>
        <dbReference type="Proteomes" id="UP000515728"/>
    </source>
</evidence>
<dbReference type="KEGG" id="ppel:H6H00_17955"/>
<accession>A0A7G7MBI9</accession>
<gene>
    <name evidence="1" type="ORF">H6H00_17955</name>
</gene>
<name>A0A7G7MBI9_9PSEU</name>
<dbReference type="EMBL" id="CP060131">
    <property type="protein sequence ID" value="QNG50150.1"/>
    <property type="molecule type" value="Genomic_DNA"/>
</dbReference>
<protein>
    <submittedName>
        <fullName evidence="1">Uncharacterized protein</fullName>
    </submittedName>
</protein>
<keyword evidence="2" id="KW-1185">Reference proteome</keyword>
<evidence type="ECO:0000313" key="1">
    <source>
        <dbReference type="EMBL" id="QNG50150.1"/>
    </source>
</evidence>